<dbReference type="Proteomes" id="UP000073492">
    <property type="component" value="Unassembled WGS sequence"/>
</dbReference>
<dbReference type="AlphaFoldDB" id="A0A139I9G9"/>
<proteinExistence type="predicted"/>
<gene>
    <name evidence="1" type="ORF">AC579_724</name>
</gene>
<comment type="caution">
    <text evidence="1">The sequence shown here is derived from an EMBL/GenBank/DDBJ whole genome shotgun (WGS) entry which is preliminary data.</text>
</comment>
<dbReference type="EMBL" id="LFZO01000204">
    <property type="protein sequence ID" value="KXT11370.1"/>
    <property type="molecule type" value="Genomic_DNA"/>
</dbReference>
<keyword evidence="2" id="KW-1185">Reference proteome</keyword>
<protein>
    <submittedName>
        <fullName evidence="1">Uncharacterized protein</fullName>
    </submittedName>
</protein>
<evidence type="ECO:0000313" key="2">
    <source>
        <dbReference type="Proteomes" id="UP000073492"/>
    </source>
</evidence>
<reference evidence="1 2" key="1">
    <citation type="submission" date="2015-07" db="EMBL/GenBank/DDBJ databases">
        <title>Comparative genomics of the Sigatoka disease complex on banana suggests a link between parallel evolutionary changes in Pseudocercospora fijiensis and Pseudocercospora eumusae and increased virulence on the banana host.</title>
        <authorList>
            <person name="Chang T.-C."/>
            <person name="Salvucci A."/>
            <person name="Crous P.W."/>
            <person name="Stergiopoulos I."/>
        </authorList>
    </citation>
    <scope>NUCLEOTIDE SEQUENCE [LARGE SCALE GENOMIC DNA]</scope>
    <source>
        <strain evidence="1 2">CBS 116634</strain>
    </source>
</reference>
<organism evidence="1 2">
    <name type="scientific">Pseudocercospora musae</name>
    <dbReference type="NCBI Taxonomy" id="113226"/>
    <lineage>
        <taxon>Eukaryota</taxon>
        <taxon>Fungi</taxon>
        <taxon>Dikarya</taxon>
        <taxon>Ascomycota</taxon>
        <taxon>Pezizomycotina</taxon>
        <taxon>Dothideomycetes</taxon>
        <taxon>Dothideomycetidae</taxon>
        <taxon>Mycosphaerellales</taxon>
        <taxon>Mycosphaerellaceae</taxon>
        <taxon>Pseudocercospora</taxon>
    </lineage>
</organism>
<sequence length="96" mass="11477">MIINDPLTLDPNTLVHTQRQRRAIPIIKYPRARQFFLHTVLVEYLGERRTTTRATWLRAHPEELIEFEGRLVTFEHFDFLFKKKAEDDAAEEIRQA</sequence>
<accession>A0A139I9G9</accession>
<evidence type="ECO:0000313" key="1">
    <source>
        <dbReference type="EMBL" id="KXT11370.1"/>
    </source>
</evidence>
<name>A0A139I9G9_9PEZI</name>